<dbReference type="Proteomes" id="UP000053257">
    <property type="component" value="Unassembled WGS sequence"/>
</dbReference>
<dbReference type="EMBL" id="KN840556">
    <property type="protein sequence ID" value="KIP04986.1"/>
    <property type="molecule type" value="Genomic_DNA"/>
</dbReference>
<evidence type="ECO:0000313" key="1">
    <source>
        <dbReference type="EMBL" id="KIP04986.1"/>
    </source>
</evidence>
<protein>
    <submittedName>
        <fullName evidence="1">Uncharacterized protein</fullName>
    </submittedName>
</protein>
<proteinExistence type="predicted"/>
<dbReference type="OrthoDB" id="21471at2759"/>
<accession>A0A0C3RUZ9</accession>
<dbReference type="HOGENOM" id="CLU_1750371_0_0_1"/>
<keyword evidence="2" id="KW-1185">Reference proteome</keyword>
<evidence type="ECO:0000313" key="2">
    <source>
        <dbReference type="Proteomes" id="UP000053257"/>
    </source>
</evidence>
<gene>
    <name evidence="1" type="ORF">PHLGIDRAFT_120218</name>
</gene>
<reference evidence="1 2" key="1">
    <citation type="journal article" date="2014" name="PLoS Genet.">
        <title>Analysis of the Phlebiopsis gigantea genome, transcriptome and secretome provides insight into its pioneer colonization strategies of wood.</title>
        <authorList>
            <person name="Hori C."/>
            <person name="Ishida T."/>
            <person name="Igarashi K."/>
            <person name="Samejima M."/>
            <person name="Suzuki H."/>
            <person name="Master E."/>
            <person name="Ferreira P."/>
            <person name="Ruiz-Duenas F.J."/>
            <person name="Held B."/>
            <person name="Canessa P."/>
            <person name="Larrondo L.F."/>
            <person name="Schmoll M."/>
            <person name="Druzhinina I.S."/>
            <person name="Kubicek C.P."/>
            <person name="Gaskell J.A."/>
            <person name="Kersten P."/>
            <person name="St John F."/>
            <person name="Glasner J."/>
            <person name="Sabat G."/>
            <person name="Splinter BonDurant S."/>
            <person name="Syed K."/>
            <person name="Yadav J."/>
            <person name="Mgbeahuruike A.C."/>
            <person name="Kovalchuk A."/>
            <person name="Asiegbu F.O."/>
            <person name="Lackner G."/>
            <person name="Hoffmeister D."/>
            <person name="Rencoret J."/>
            <person name="Gutierrez A."/>
            <person name="Sun H."/>
            <person name="Lindquist E."/>
            <person name="Barry K."/>
            <person name="Riley R."/>
            <person name="Grigoriev I.V."/>
            <person name="Henrissat B."/>
            <person name="Kues U."/>
            <person name="Berka R.M."/>
            <person name="Martinez A.T."/>
            <person name="Covert S.F."/>
            <person name="Blanchette R.A."/>
            <person name="Cullen D."/>
        </authorList>
    </citation>
    <scope>NUCLEOTIDE SEQUENCE [LARGE SCALE GENOMIC DNA]</scope>
    <source>
        <strain evidence="1 2">11061_1 CR5-6</strain>
    </source>
</reference>
<name>A0A0C3RUZ9_PHLG1</name>
<organism evidence="1 2">
    <name type="scientific">Phlebiopsis gigantea (strain 11061_1 CR5-6)</name>
    <name type="common">White-rot fungus</name>
    <name type="synonym">Peniophora gigantea</name>
    <dbReference type="NCBI Taxonomy" id="745531"/>
    <lineage>
        <taxon>Eukaryota</taxon>
        <taxon>Fungi</taxon>
        <taxon>Dikarya</taxon>
        <taxon>Basidiomycota</taxon>
        <taxon>Agaricomycotina</taxon>
        <taxon>Agaricomycetes</taxon>
        <taxon>Polyporales</taxon>
        <taxon>Phanerochaetaceae</taxon>
        <taxon>Phlebiopsis</taxon>
    </lineage>
</organism>
<dbReference type="AlphaFoldDB" id="A0A0C3RUZ9"/>
<sequence>MQVVNLTAEQTKDRFGVATAIENFPSSLTLQEEANVQVVLAYIEARTRPVSGSTAKLPTLVCRGDAIVGVADRAPKWDGREGRIFSDDDDEMDDVEVMSSRGAGWSHPALVEGMGQDAECVYFSSSSVGLTVACCVAATGSCNDAAEFA</sequence>